<evidence type="ECO:0000256" key="4">
    <source>
        <dbReference type="ARBA" id="ARBA00022777"/>
    </source>
</evidence>
<feature type="compositionally biased region" description="Basic and acidic residues" evidence="7">
    <location>
        <begin position="326"/>
        <end position="336"/>
    </location>
</feature>
<evidence type="ECO:0000256" key="2">
    <source>
        <dbReference type="ARBA" id="ARBA00022679"/>
    </source>
</evidence>
<dbReference type="CDD" id="cd22958">
    <property type="entry name" value="DD_DPY30_SDC1-like"/>
    <property type="match status" value="1"/>
</dbReference>
<dbReference type="GO" id="GO:0005524">
    <property type="term" value="F:ATP binding"/>
    <property type="evidence" value="ECO:0007669"/>
    <property type="project" value="UniProtKB-KW"/>
</dbReference>
<comment type="caution">
    <text evidence="6">Lacks conserved residue(s) required for the propagation of feature annotation.</text>
</comment>
<feature type="region of interest" description="Disordered" evidence="7">
    <location>
        <begin position="201"/>
        <end position="243"/>
    </location>
</feature>
<evidence type="ECO:0000256" key="5">
    <source>
        <dbReference type="ARBA" id="ARBA00022840"/>
    </source>
</evidence>
<gene>
    <name evidence="9" type="primary">RvY_15650-1</name>
    <name evidence="9" type="synonym">RvY_15650.1</name>
    <name evidence="9" type="ORF">RvY_15650</name>
</gene>
<keyword evidence="4" id="KW-0418">Kinase</keyword>
<dbReference type="Gene3D" id="1.20.890.10">
    <property type="entry name" value="cAMP-dependent protein kinase regulatory subunit, dimerization-anchoring domain"/>
    <property type="match status" value="1"/>
</dbReference>
<keyword evidence="2" id="KW-0808">Transferase</keyword>
<sequence>MQHVVVIVKPHAVQHRLALLQRFKNAGFRLIGERVVDVNVDEAWFICKDQSGLTNIANAQTEAAVHSLLGTAIVFLLNHNDAFQVLRDMAGPEDPVQARTAQPRSLRALYGEQGSFNAISLADTPEKATKFIQHFFPRYSDLLHGPTGNIAEEGILIDEYFRTRMLPTLLDAFYDMCVVKPAEPVTYLSNFLLKNNPNRPKVLGPSDIRTQRGQSGFTSTSDYREQTKQSANTSIGGLMRPTQSKEISTADFEQEMQRSGYTNTSVFEAPVRSVYASTGDFYRESQRVGKTSMGGKEETERTHHQTSMGGQEELQWNHQQTSTRGPSHEANMRYEKQTSMGGREHTRRSNQTSMGGREEIQRTQQTSMGGREAGPGAFTMTENRTT</sequence>
<dbReference type="GO" id="GO:0016301">
    <property type="term" value="F:kinase activity"/>
    <property type="evidence" value="ECO:0007669"/>
    <property type="project" value="UniProtKB-KW"/>
</dbReference>
<name>A0A1D1VVM8_RAMVA</name>
<dbReference type="Pfam" id="PF00334">
    <property type="entry name" value="NDK"/>
    <property type="match status" value="1"/>
</dbReference>
<feature type="compositionally biased region" description="Polar residues" evidence="7">
    <location>
        <begin position="228"/>
        <end position="243"/>
    </location>
</feature>
<comment type="similarity">
    <text evidence="1 6">Belongs to the NDK family.</text>
</comment>
<evidence type="ECO:0000256" key="6">
    <source>
        <dbReference type="PROSITE-ProRule" id="PRU00706"/>
    </source>
</evidence>
<dbReference type="InterPro" id="IPR007858">
    <property type="entry name" value="Dpy-30_motif"/>
</dbReference>
<dbReference type="SUPFAM" id="SSF54919">
    <property type="entry name" value="Nucleoside diphosphate kinase, NDK"/>
    <property type="match status" value="1"/>
</dbReference>
<dbReference type="PANTHER" id="PTHR46161">
    <property type="entry name" value="NUCLEOSIDE DIPHOSPHATE KINASE"/>
    <property type="match status" value="1"/>
</dbReference>
<organism evidence="9 10">
    <name type="scientific">Ramazzottius varieornatus</name>
    <name type="common">Water bear</name>
    <name type="synonym">Tardigrade</name>
    <dbReference type="NCBI Taxonomy" id="947166"/>
    <lineage>
        <taxon>Eukaryota</taxon>
        <taxon>Metazoa</taxon>
        <taxon>Ecdysozoa</taxon>
        <taxon>Tardigrada</taxon>
        <taxon>Eutardigrada</taxon>
        <taxon>Parachela</taxon>
        <taxon>Hypsibioidea</taxon>
        <taxon>Ramazzottiidae</taxon>
        <taxon>Ramazzottius</taxon>
    </lineage>
</organism>
<dbReference type="SMART" id="SM00562">
    <property type="entry name" value="NDK"/>
    <property type="match status" value="1"/>
</dbReference>
<dbReference type="InterPro" id="IPR034907">
    <property type="entry name" value="NDK-like_dom"/>
</dbReference>
<reference evidence="9 10" key="1">
    <citation type="journal article" date="2016" name="Nat. Commun.">
        <title>Extremotolerant tardigrade genome and improved radiotolerance of human cultured cells by tardigrade-unique protein.</title>
        <authorList>
            <person name="Hashimoto T."/>
            <person name="Horikawa D.D."/>
            <person name="Saito Y."/>
            <person name="Kuwahara H."/>
            <person name="Kozuka-Hata H."/>
            <person name="Shin-I T."/>
            <person name="Minakuchi Y."/>
            <person name="Ohishi K."/>
            <person name="Motoyama A."/>
            <person name="Aizu T."/>
            <person name="Enomoto A."/>
            <person name="Kondo K."/>
            <person name="Tanaka S."/>
            <person name="Hara Y."/>
            <person name="Koshikawa S."/>
            <person name="Sagara H."/>
            <person name="Miura T."/>
            <person name="Yokobori S."/>
            <person name="Miyagawa K."/>
            <person name="Suzuki Y."/>
            <person name="Kubo T."/>
            <person name="Oyama M."/>
            <person name="Kohara Y."/>
            <person name="Fujiyama A."/>
            <person name="Arakawa K."/>
            <person name="Katayama T."/>
            <person name="Toyoda A."/>
            <person name="Kunieda T."/>
        </authorList>
    </citation>
    <scope>NUCLEOTIDE SEQUENCE [LARGE SCALE GENOMIC DNA]</scope>
    <source>
        <strain evidence="9 10">YOKOZUNA-1</strain>
    </source>
</reference>
<feature type="domain" description="Nucleoside diphosphate kinase-like" evidence="8">
    <location>
        <begin position="1"/>
        <end position="144"/>
    </location>
</feature>
<keyword evidence="5" id="KW-0067">ATP-binding</keyword>
<dbReference type="InterPro" id="IPR036850">
    <property type="entry name" value="NDK-like_dom_sf"/>
</dbReference>
<keyword evidence="3" id="KW-0547">Nucleotide-binding</keyword>
<feature type="compositionally biased region" description="Polar residues" evidence="7">
    <location>
        <begin position="305"/>
        <end position="325"/>
    </location>
</feature>
<evidence type="ECO:0000256" key="3">
    <source>
        <dbReference type="ARBA" id="ARBA00022741"/>
    </source>
</evidence>
<dbReference type="AlphaFoldDB" id="A0A1D1VVM8"/>
<dbReference type="Proteomes" id="UP000186922">
    <property type="component" value="Unassembled WGS sequence"/>
</dbReference>
<evidence type="ECO:0000259" key="8">
    <source>
        <dbReference type="SMART" id="SM00562"/>
    </source>
</evidence>
<dbReference type="STRING" id="947166.A0A1D1VVM8"/>
<evidence type="ECO:0000313" key="10">
    <source>
        <dbReference type="Proteomes" id="UP000186922"/>
    </source>
</evidence>
<dbReference type="Pfam" id="PF05186">
    <property type="entry name" value="Dpy-30"/>
    <property type="match status" value="1"/>
</dbReference>
<evidence type="ECO:0000256" key="1">
    <source>
        <dbReference type="ARBA" id="ARBA00008142"/>
    </source>
</evidence>
<evidence type="ECO:0000313" key="9">
    <source>
        <dbReference type="EMBL" id="GAV05532.1"/>
    </source>
</evidence>
<dbReference type="PANTHER" id="PTHR46161:SF3">
    <property type="entry name" value="NUCLEOSIDE DIPHOSPHATE KINASE DDB_G0292928-RELATED"/>
    <property type="match status" value="1"/>
</dbReference>
<feature type="region of interest" description="Disordered" evidence="7">
    <location>
        <begin position="286"/>
        <end position="386"/>
    </location>
</feature>
<dbReference type="PROSITE" id="PS51374">
    <property type="entry name" value="NDPK_LIKE"/>
    <property type="match status" value="1"/>
</dbReference>
<dbReference type="EMBL" id="BDGG01000012">
    <property type="protein sequence ID" value="GAV05532.1"/>
    <property type="molecule type" value="Genomic_DNA"/>
</dbReference>
<protein>
    <recommendedName>
        <fullName evidence="8">Nucleoside diphosphate kinase-like domain-containing protein</fullName>
    </recommendedName>
</protein>
<dbReference type="OrthoDB" id="1729737at2759"/>
<comment type="caution">
    <text evidence="9">The sequence shown here is derived from an EMBL/GenBank/DDBJ whole genome shotgun (WGS) entry which is preliminary data.</text>
</comment>
<feature type="compositionally biased region" description="Polar residues" evidence="7">
    <location>
        <begin position="211"/>
        <end position="221"/>
    </location>
</feature>
<keyword evidence="10" id="KW-1185">Reference proteome</keyword>
<evidence type="ECO:0000256" key="7">
    <source>
        <dbReference type="SAM" id="MobiDB-lite"/>
    </source>
</evidence>
<dbReference type="Gene3D" id="3.30.70.141">
    <property type="entry name" value="Nucleoside diphosphate kinase-like domain"/>
    <property type="match status" value="1"/>
</dbReference>
<accession>A0A1D1VVM8</accession>
<proteinExistence type="inferred from homology"/>